<organism evidence="1 2">
    <name type="scientific">Hevea brasiliensis</name>
    <name type="common">Para rubber tree</name>
    <name type="synonym">Siphonia brasiliensis</name>
    <dbReference type="NCBI Taxonomy" id="3981"/>
    <lineage>
        <taxon>Eukaryota</taxon>
        <taxon>Viridiplantae</taxon>
        <taxon>Streptophyta</taxon>
        <taxon>Embryophyta</taxon>
        <taxon>Tracheophyta</taxon>
        <taxon>Spermatophyta</taxon>
        <taxon>Magnoliopsida</taxon>
        <taxon>eudicotyledons</taxon>
        <taxon>Gunneridae</taxon>
        <taxon>Pentapetalae</taxon>
        <taxon>rosids</taxon>
        <taxon>fabids</taxon>
        <taxon>Malpighiales</taxon>
        <taxon>Euphorbiaceae</taxon>
        <taxon>Crotonoideae</taxon>
        <taxon>Micrandreae</taxon>
        <taxon>Hevea</taxon>
    </lineage>
</organism>
<sequence>MAKPTLSPALETAIDYQLKILSVAINYGGHALLRYKVQFKEAIVSAFESTSWKVHGAGDHLLRSLLGSVVLYYPIDQYKPSSWNGIVEEPSHNSFFIAGATGSTVGSIELREKAAKIIHTACRQAWKLESAAFIERPVNFVVSSHSKGKKRQVAGKALLKMIKRWPSMISKCVLSLTENLRNPIPQSIHPSSHHESLKAQEAINEIFVEYITHFSGVSRAIFRPSDIHVDGSHFVDLVSQIVSMSFDSNGLHWWYNQMANGVLLLLAMTSRNDPNFSSKILSETAGHLLKNLKGQLPHTRILAISALNTLLKESPYKFPAENQVVFSGELHMNAKSSLEGALNEIFQEDGFFNDTLNSLSHVHIITDTDSTSRGNHGNSSFQSLADKSITCFYFEFSASWPRTPSWISLLGNYTFYWNFA</sequence>
<proteinExistence type="predicted"/>
<dbReference type="InterPro" id="IPR035309">
    <property type="entry name" value="PSME4"/>
</dbReference>
<accession>A0A6A6NJA3</accession>
<dbReference type="EMBL" id="JAAGAX010000001">
    <property type="protein sequence ID" value="KAF2324932.1"/>
    <property type="molecule type" value="Genomic_DNA"/>
</dbReference>
<evidence type="ECO:0000313" key="1">
    <source>
        <dbReference type="EMBL" id="KAF2324932.1"/>
    </source>
</evidence>
<dbReference type="GO" id="GO:0005634">
    <property type="term" value="C:nucleus"/>
    <property type="evidence" value="ECO:0007669"/>
    <property type="project" value="TreeGrafter"/>
</dbReference>
<dbReference type="GO" id="GO:0010499">
    <property type="term" value="P:proteasomal ubiquitin-independent protein catabolic process"/>
    <property type="evidence" value="ECO:0007669"/>
    <property type="project" value="TreeGrafter"/>
</dbReference>
<dbReference type="PANTHER" id="PTHR32170:SF3">
    <property type="entry name" value="PROTEASOME ACTIVATOR COMPLEX SUBUNIT 4"/>
    <property type="match status" value="1"/>
</dbReference>
<dbReference type="Proteomes" id="UP000467840">
    <property type="component" value="Chromosome 5"/>
</dbReference>
<evidence type="ECO:0000313" key="2">
    <source>
        <dbReference type="Proteomes" id="UP000467840"/>
    </source>
</evidence>
<name>A0A6A6NJA3_HEVBR</name>
<comment type="caution">
    <text evidence="1">The sequence shown here is derived from an EMBL/GenBank/DDBJ whole genome shotgun (WGS) entry which is preliminary data.</text>
</comment>
<dbReference type="AlphaFoldDB" id="A0A6A6NJA3"/>
<dbReference type="GO" id="GO:0005829">
    <property type="term" value="C:cytosol"/>
    <property type="evidence" value="ECO:0007669"/>
    <property type="project" value="TreeGrafter"/>
</dbReference>
<protein>
    <submittedName>
        <fullName evidence="1">Uncharacterized protein</fullName>
    </submittedName>
</protein>
<dbReference type="GO" id="GO:0070628">
    <property type="term" value="F:proteasome binding"/>
    <property type="evidence" value="ECO:0007669"/>
    <property type="project" value="InterPro"/>
</dbReference>
<dbReference type="InterPro" id="IPR016024">
    <property type="entry name" value="ARM-type_fold"/>
</dbReference>
<keyword evidence="2" id="KW-1185">Reference proteome</keyword>
<dbReference type="SUPFAM" id="SSF48371">
    <property type="entry name" value="ARM repeat"/>
    <property type="match status" value="1"/>
</dbReference>
<reference evidence="1 2" key="1">
    <citation type="journal article" date="2020" name="Mol. Plant">
        <title>The Chromosome-Based Rubber Tree Genome Provides New Insights into Spurge Genome Evolution and Rubber Biosynthesis.</title>
        <authorList>
            <person name="Liu J."/>
            <person name="Shi C."/>
            <person name="Shi C.C."/>
            <person name="Li W."/>
            <person name="Zhang Q.J."/>
            <person name="Zhang Y."/>
            <person name="Li K."/>
            <person name="Lu H.F."/>
            <person name="Shi C."/>
            <person name="Zhu S.T."/>
            <person name="Xiao Z.Y."/>
            <person name="Nan H."/>
            <person name="Yue Y."/>
            <person name="Zhu X.G."/>
            <person name="Wu Y."/>
            <person name="Hong X.N."/>
            <person name="Fan G.Y."/>
            <person name="Tong Y."/>
            <person name="Zhang D."/>
            <person name="Mao C.L."/>
            <person name="Liu Y.L."/>
            <person name="Hao S.J."/>
            <person name="Liu W.Q."/>
            <person name="Lv M.Q."/>
            <person name="Zhang H.B."/>
            <person name="Liu Y."/>
            <person name="Hu-Tang G.R."/>
            <person name="Wang J.P."/>
            <person name="Wang J.H."/>
            <person name="Sun Y.H."/>
            <person name="Ni S.B."/>
            <person name="Chen W.B."/>
            <person name="Zhang X.C."/>
            <person name="Jiao Y.N."/>
            <person name="Eichler E.E."/>
            <person name="Li G.H."/>
            <person name="Liu X."/>
            <person name="Gao L.Z."/>
        </authorList>
    </citation>
    <scope>NUCLEOTIDE SEQUENCE [LARGE SCALE GENOMIC DNA]</scope>
    <source>
        <strain evidence="2">cv. GT1</strain>
        <tissue evidence="1">Leaf</tissue>
    </source>
</reference>
<dbReference type="GO" id="GO:0016504">
    <property type="term" value="F:peptidase activator activity"/>
    <property type="evidence" value="ECO:0007669"/>
    <property type="project" value="InterPro"/>
</dbReference>
<dbReference type="PANTHER" id="PTHR32170">
    <property type="entry name" value="PROTEASOME ACTIVATOR COMPLEX SUBUNIT 4"/>
    <property type="match status" value="1"/>
</dbReference>
<gene>
    <name evidence="1" type="ORF">GH714_021507</name>
</gene>